<accession>A0A0E0N096</accession>
<dbReference type="EnsemblPlants" id="ORUFI01G28210.1">
    <property type="protein sequence ID" value="ORUFI01G28210.1"/>
    <property type="gene ID" value="ORUFI01G28210"/>
</dbReference>
<reference evidence="1" key="2">
    <citation type="submission" date="2015-06" db="UniProtKB">
        <authorList>
            <consortium name="EnsemblPlants"/>
        </authorList>
    </citation>
    <scope>IDENTIFICATION</scope>
</reference>
<keyword evidence="2" id="KW-1185">Reference proteome</keyword>
<proteinExistence type="predicted"/>
<organism evidence="1 2">
    <name type="scientific">Oryza rufipogon</name>
    <name type="common">Brownbeard rice</name>
    <name type="synonym">Asian wild rice</name>
    <dbReference type="NCBI Taxonomy" id="4529"/>
    <lineage>
        <taxon>Eukaryota</taxon>
        <taxon>Viridiplantae</taxon>
        <taxon>Streptophyta</taxon>
        <taxon>Embryophyta</taxon>
        <taxon>Tracheophyta</taxon>
        <taxon>Spermatophyta</taxon>
        <taxon>Magnoliopsida</taxon>
        <taxon>Liliopsida</taxon>
        <taxon>Poales</taxon>
        <taxon>Poaceae</taxon>
        <taxon>BOP clade</taxon>
        <taxon>Oryzoideae</taxon>
        <taxon>Oryzeae</taxon>
        <taxon>Oryzinae</taxon>
        <taxon>Oryza</taxon>
    </lineage>
</organism>
<dbReference type="AlphaFoldDB" id="A0A0E0N096"/>
<protein>
    <submittedName>
        <fullName evidence="1">Uncharacterized protein</fullName>
    </submittedName>
</protein>
<evidence type="ECO:0000313" key="2">
    <source>
        <dbReference type="Proteomes" id="UP000008022"/>
    </source>
</evidence>
<dbReference type="HOGENOM" id="CLU_2501872_0_0_1"/>
<reference evidence="2" key="1">
    <citation type="submission" date="2013-06" db="EMBL/GenBank/DDBJ databases">
        <authorList>
            <person name="Zhao Q."/>
        </authorList>
    </citation>
    <scope>NUCLEOTIDE SEQUENCE</scope>
    <source>
        <strain evidence="2">cv. W1943</strain>
    </source>
</reference>
<dbReference type="Proteomes" id="UP000008022">
    <property type="component" value="Unassembled WGS sequence"/>
</dbReference>
<dbReference type="Gramene" id="ORUFI01G28210.1">
    <property type="protein sequence ID" value="ORUFI01G28210.1"/>
    <property type="gene ID" value="ORUFI01G28210"/>
</dbReference>
<sequence length="86" mass="10002">MRRPQPPPEAPSHRTAWQEFNHYDEPRPHCAVTSSKWDSRTAMVFTAFANCSHRVGKARQTLHSRTVFEYTMLPIKEICHKGDSYS</sequence>
<name>A0A0E0N096_ORYRU</name>
<evidence type="ECO:0000313" key="1">
    <source>
        <dbReference type="EnsemblPlants" id="ORUFI01G28210.1"/>
    </source>
</evidence>